<comment type="caution">
    <text evidence="2">The sequence shown here is derived from an EMBL/GenBank/DDBJ whole genome shotgun (WGS) entry which is preliminary data.</text>
</comment>
<reference evidence="3" key="1">
    <citation type="journal article" date="2019" name="Int. J. Syst. Evol. Microbiol.">
        <title>The Global Catalogue of Microorganisms (GCM) 10K type strain sequencing project: providing services to taxonomists for standard genome sequencing and annotation.</title>
        <authorList>
            <consortium name="The Broad Institute Genomics Platform"/>
            <consortium name="The Broad Institute Genome Sequencing Center for Infectious Disease"/>
            <person name="Wu L."/>
            <person name="Ma J."/>
        </authorList>
    </citation>
    <scope>NUCLEOTIDE SEQUENCE [LARGE SCALE GENOMIC DNA]</scope>
    <source>
        <strain evidence="3">CCUG 49560</strain>
    </source>
</reference>
<sequence length="154" mass="18047">MRKIRNLLIGTALAGSLAAGLAAVPAQAATKSDNSSASQTQASRHRFGPYFSSFGRGEDRGDRSYVQGYWWRANGDYYFDFDLFDRDRDRQYAWLDVYYHDDRGWHRFNRYKTFGHSSSRIRFNDDDIDGFRFRVGEGSTRDYDWSGWHRYGSF</sequence>
<evidence type="ECO:0000313" key="3">
    <source>
        <dbReference type="Proteomes" id="UP001595891"/>
    </source>
</evidence>
<accession>A0ABV9ELV7</accession>
<dbReference type="RefSeq" id="WP_262849271.1">
    <property type="nucleotide sequence ID" value="NZ_JANZYP010000083.1"/>
</dbReference>
<dbReference type="Proteomes" id="UP001595891">
    <property type="component" value="Unassembled WGS sequence"/>
</dbReference>
<dbReference type="EMBL" id="JBHSFN010000023">
    <property type="protein sequence ID" value="MFC4590457.1"/>
    <property type="molecule type" value="Genomic_DNA"/>
</dbReference>
<gene>
    <name evidence="2" type="ORF">ACFO8L_30485</name>
</gene>
<evidence type="ECO:0000256" key="1">
    <source>
        <dbReference type="SAM" id="SignalP"/>
    </source>
</evidence>
<feature type="chain" id="PRO_5046045597" evidence="1">
    <location>
        <begin position="29"/>
        <end position="154"/>
    </location>
</feature>
<keyword evidence="3" id="KW-1185">Reference proteome</keyword>
<protein>
    <submittedName>
        <fullName evidence="2">Uncharacterized protein</fullName>
    </submittedName>
</protein>
<name>A0ABV9ELV7_9ACTN</name>
<proteinExistence type="predicted"/>
<keyword evidence="1" id="KW-0732">Signal</keyword>
<feature type="signal peptide" evidence="1">
    <location>
        <begin position="1"/>
        <end position="28"/>
    </location>
</feature>
<organism evidence="2 3">
    <name type="scientific">Sphaerisporangium corydalis</name>
    <dbReference type="NCBI Taxonomy" id="1441875"/>
    <lineage>
        <taxon>Bacteria</taxon>
        <taxon>Bacillati</taxon>
        <taxon>Actinomycetota</taxon>
        <taxon>Actinomycetes</taxon>
        <taxon>Streptosporangiales</taxon>
        <taxon>Streptosporangiaceae</taxon>
        <taxon>Sphaerisporangium</taxon>
    </lineage>
</organism>
<evidence type="ECO:0000313" key="2">
    <source>
        <dbReference type="EMBL" id="MFC4590457.1"/>
    </source>
</evidence>